<evidence type="ECO:0008006" key="4">
    <source>
        <dbReference type="Google" id="ProtNLM"/>
    </source>
</evidence>
<dbReference type="EMBL" id="JBHSKD010000008">
    <property type="protein sequence ID" value="MFC5176616.1"/>
    <property type="molecule type" value="Genomic_DNA"/>
</dbReference>
<keyword evidence="3" id="KW-1185">Reference proteome</keyword>
<proteinExistence type="predicted"/>
<protein>
    <recommendedName>
        <fullName evidence="4">DUF998 domain-containing protein</fullName>
    </recommendedName>
</protein>
<gene>
    <name evidence="2" type="ORF">ACFPGP_08020</name>
</gene>
<evidence type="ECO:0000313" key="2">
    <source>
        <dbReference type="EMBL" id="MFC5176616.1"/>
    </source>
</evidence>
<dbReference type="RefSeq" id="WP_378589073.1">
    <property type="nucleotide sequence ID" value="NZ_JBHSKD010000008.1"/>
</dbReference>
<keyword evidence="1" id="KW-0472">Membrane</keyword>
<keyword evidence="1" id="KW-1133">Transmembrane helix</keyword>
<feature type="transmembrane region" description="Helical" evidence="1">
    <location>
        <begin position="60"/>
        <end position="80"/>
    </location>
</feature>
<evidence type="ECO:0000256" key="1">
    <source>
        <dbReference type="SAM" id="Phobius"/>
    </source>
</evidence>
<accession>A0ABW0BH34</accession>
<name>A0ABW0BH34_9ACTN</name>
<keyword evidence="1" id="KW-0812">Transmembrane</keyword>
<sequence>MDRSIGSRIALVVLTAATMVGAYYLHFFFLVQNCYLGDAGPVPALASTQGRFCGDPDSPLNFILLGFEAGAVLALILFVSAYRSAKGWMGKVASFLVPVLVMGFTWGLLALPRDTCSRAAEKSEPAYRCATSMK</sequence>
<reference evidence="3" key="1">
    <citation type="journal article" date="2019" name="Int. J. Syst. Evol. Microbiol.">
        <title>The Global Catalogue of Microorganisms (GCM) 10K type strain sequencing project: providing services to taxonomists for standard genome sequencing and annotation.</title>
        <authorList>
            <consortium name="The Broad Institute Genomics Platform"/>
            <consortium name="The Broad Institute Genome Sequencing Center for Infectious Disease"/>
            <person name="Wu L."/>
            <person name="Ma J."/>
        </authorList>
    </citation>
    <scope>NUCLEOTIDE SEQUENCE [LARGE SCALE GENOMIC DNA]</scope>
    <source>
        <strain evidence="3">DFY41</strain>
    </source>
</reference>
<dbReference type="Proteomes" id="UP001596087">
    <property type="component" value="Unassembled WGS sequence"/>
</dbReference>
<comment type="caution">
    <text evidence="2">The sequence shown here is derived from an EMBL/GenBank/DDBJ whole genome shotgun (WGS) entry which is preliminary data.</text>
</comment>
<feature type="transmembrane region" description="Helical" evidence="1">
    <location>
        <begin position="9"/>
        <end position="31"/>
    </location>
</feature>
<evidence type="ECO:0000313" key="3">
    <source>
        <dbReference type="Proteomes" id="UP001596087"/>
    </source>
</evidence>
<feature type="transmembrane region" description="Helical" evidence="1">
    <location>
        <begin position="92"/>
        <end position="111"/>
    </location>
</feature>
<organism evidence="2 3">
    <name type="scientific">Nocardioides taihuensis</name>
    <dbReference type="NCBI Taxonomy" id="1835606"/>
    <lineage>
        <taxon>Bacteria</taxon>
        <taxon>Bacillati</taxon>
        <taxon>Actinomycetota</taxon>
        <taxon>Actinomycetes</taxon>
        <taxon>Propionibacteriales</taxon>
        <taxon>Nocardioidaceae</taxon>
        <taxon>Nocardioides</taxon>
    </lineage>
</organism>